<name>E9I1I8_DAPPU</name>
<dbReference type="PANTHER" id="PTHR11361">
    <property type="entry name" value="DNA MISMATCH REPAIR PROTEIN MUTS FAMILY MEMBER"/>
    <property type="match status" value="1"/>
</dbReference>
<dbReference type="InterPro" id="IPR045076">
    <property type="entry name" value="MutS"/>
</dbReference>
<keyword evidence="2" id="KW-0547">Nucleotide-binding</keyword>
<dbReference type="InterPro" id="IPR000432">
    <property type="entry name" value="DNA_mismatch_repair_MutS_C"/>
</dbReference>
<evidence type="ECO:0000313" key="8">
    <source>
        <dbReference type="Proteomes" id="UP000000305"/>
    </source>
</evidence>
<proteinExistence type="inferred from homology"/>
<reference evidence="7 8" key="1">
    <citation type="journal article" date="2011" name="Science">
        <title>The ecoresponsive genome of Daphnia pulex.</title>
        <authorList>
            <person name="Colbourne J.K."/>
            <person name="Pfrender M.E."/>
            <person name="Gilbert D."/>
            <person name="Thomas W.K."/>
            <person name="Tucker A."/>
            <person name="Oakley T.H."/>
            <person name="Tokishita S."/>
            <person name="Aerts A."/>
            <person name="Arnold G.J."/>
            <person name="Basu M.K."/>
            <person name="Bauer D.J."/>
            <person name="Caceres C.E."/>
            <person name="Carmel L."/>
            <person name="Casola C."/>
            <person name="Choi J.H."/>
            <person name="Detter J.C."/>
            <person name="Dong Q."/>
            <person name="Dusheyko S."/>
            <person name="Eads B.D."/>
            <person name="Frohlich T."/>
            <person name="Geiler-Samerotte K.A."/>
            <person name="Gerlach D."/>
            <person name="Hatcher P."/>
            <person name="Jogdeo S."/>
            <person name="Krijgsveld J."/>
            <person name="Kriventseva E.V."/>
            <person name="Kultz D."/>
            <person name="Laforsch C."/>
            <person name="Lindquist E."/>
            <person name="Lopez J."/>
            <person name="Manak J.R."/>
            <person name="Muller J."/>
            <person name="Pangilinan J."/>
            <person name="Patwardhan R.P."/>
            <person name="Pitluck S."/>
            <person name="Pritham E.J."/>
            <person name="Rechtsteiner A."/>
            <person name="Rho M."/>
            <person name="Rogozin I.B."/>
            <person name="Sakarya O."/>
            <person name="Salamov A."/>
            <person name="Schaack S."/>
            <person name="Shapiro H."/>
            <person name="Shiga Y."/>
            <person name="Skalitzky C."/>
            <person name="Smith Z."/>
            <person name="Souvorov A."/>
            <person name="Sung W."/>
            <person name="Tang Z."/>
            <person name="Tsuchiya D."/>
            <person name="Tu H."/>
            <person name="Vos H."/>
            <person name="Wang M."/>
            <person name="Wolf Y.I."/>
            <person name="Yamagata H."/>
            <person name="Yamada T."/>
            <person name="Ye Y."/>
            <person name="Shaw J.R."/>
            <person name="Andrews J."/>
            <person name="Crease T.J."/>
            <person name="Tang H."/>
            <person name="Lucas S.M."/>
            <person name="Robertson H.M."/>
            <person name="Bork P."/>
            <person name="Koonin E.V."/>
            <person name="Zdobnov E.M."/>
            <person name="Grigoriev I.V."/>
            <person name="Lynch M."/>
            <person name="Boore J.L."/>
        </authorList>
    </citation>
    <scope>NUCLEOTIDE SEQUENCE [LARGE SCALE GENOMIC DNA]</scope>
</reference>
<sequence>MNTPLTPVFHMNHQGLSTDQSSQPSVASCNTEIGDLTESAQPKQLILSVAWWGGKLGAAYYDIVSHEEIENVSDTSVFRGLFFQLEPQTLIVKQNLDEKRMANIYQSLKNVEVEGDVSLSNGTQFDAVKTVASIKFSVNERASCHLYIVPSSYFNAEADLFNLLSRSYTSIAGATARYRARRHDRDGALDSPEKSVPFRLSGNVTGLSLFGVASKCYSTPGSMCLKELFKRPTCNVETLNERYTVIRYCMDASNVEVVRSFIGILKNITDIKVSLSNIATMRGTFNDWKKLQMTAKNLIALSDKCKILPQHIRLFYNLAESERSSKWYHVVNVIHRLINFQESKRAGRCVVNSGVDEDLDRLKREHSNMQRIYTETVNLEMENLPPFIEQGVIEFFPHVGHCLCLRSWLQKDPNRNLTMAENDVNIPGLELKENVYFKSRRCYELDETFGDFAATIVAHEMSVMLSGSKVVVEHYGALTEGIELAAYLDALLSLSVLSSEFEMVQPELVENVNPCVHIENGRHILLQLVAERFNPNSTYLGGCDERAKRINIISGPNSSGKSIFLKQTALIVYLAQIGCFVPAQRALITPLKHIFVVSHSPETVVTSLSHFGVELSMMSMASRMATSHSLVILDEFGIGSSHVDGSAMFISCMEHWMKQSDKSPLLLVATHLHNAVEYLSRHTWVLQNTRFLSMGYFLDEEQLVFLYQLIEDMCTNSFPLSVAYASGLPNFVIKRAQEMLKAVDSVGNMTPNNLIWNDAKCSTLRRISESFFATDSWNVDDLKQFTRRNILGCWSSVPKN</sequence>
<dbReference type="GO" id="GO:0006298">
    <property type="term" value="P:mismatch repair"/>
    <property type="evidence" value="ECO:0007669"/>
    <property type="project" value="InterPro"/>
</dbReference>
<keyword evidence="8" id="KW-1185">Reference proteome</keyword>
<evidence type="ECO:0000259" key="5">
    <source>
        <dbReference type="SMART" id="SM00533"/>
    </source>
</evidence>
<gene>
    <name evidence="7" type="ORF">DAPPUDRAFT_337363</name>
</gene>
<dbReference type="GO" id="GO:0005524">
    <property type="term" value="F:ATP binding"/>
    <property type="evidence" value="ECO:0007669"/>
    <property type="project" value="UniProtKB-KW"/>
</dbReference>
<dbReference type="Pfam" id="PF05192">
    <property type="entry name" value="MutS_III"/>
    <property type="match status" value="1"/>
</dbReference>
<dbReference type="InterPro" id="IPR036187">
    <property type="entry name" value="DNA_mismatch_repair_MutS_sf"/>
</dbReference>
<keyword evidence="3" id="KW-0067">ATP-binding</keyword>
<protein>
    <submittedName>
        <fullName evidence="7">Putative MSH5, mismatch repair ATPase</fullName>
    </submittedName>
</protein>
<evidence type="ECO:0000256" key="4">
    <source>
        <dbReference type="ARBA" id="ARBA00023125"/>
    </source>
</evidence>
<evidence type="ECO:0000256" key="3">
    <source>
        <dbReference type="ARBA" id="ARBA00022840"/>
    </source>
</evidence>
<evidence type="ECO:0000259" key="6">
    <source>
        <dbReference type="SMART" id="SM00534"/>
    </source>
</evidence>
<evidence type="ECO:0000256" key="1">
    <source>
        <dbReference type="ARBA" id="ARBA00006271"/>
    </source>
</evidence>
<dbReference type="InParanoid" id="E9I1I8"/>
<dbReference type="STRING" id="6669.E9I1I8"/>
<dbReference type="InterPro" id="IPR027417">
    <property type="entry name" value="P-loop_NTPase"/>
</dbReference>
<feature type="domain" description="DNA mismatch repair protein MutS core" evidence="5">
    <location>
        <begin position="204"/>
        <end position="529"/>
    </location>
</feature>
<evidence type="ECO:0000256" key="2">
    <source>
        <dbReference type="ARBA" id="ARBA00022741"/>
    </source>
</evidence>
<dbReference type="SUPFAM" id="SSF48334">
    <property type="entry name" value="DNA repair protein MutS, domain III"/>
    <property type="match status" value="1"/>
</dbReference>
<dbReference type="OrthoDB" id="29596at2759"/>
<dbReference type="GO" id="GO:0140664">
    <property type="term" value="F:ATP-dependent DNA damage sensor activity"/>
    <property type="evidence" value="ECO:0007669"/>
    <property type="project" value="InterPro"/>
</dbReference>
<dbReference type="eggNOG" id="KOG0221">
    <property type="taxonomic scope" value="Eukaryota"/>
</dbReference>
<organism evidence="7 8">
    <name type="scientific">Daphnia pulex</name>
    <name type="common">Water flea</name>
    <dbReference type="NCBI Taxonomy" id="6669"/>
    <lineage>
        <taxon>Eukaryota</taxon>
        <taxon>Metazoa</taxon>
        <taxon>Ecdysozoa</taxon>
        <taxon>Arthropoda</taxon>
        <taxon>Crustacea</taxon>
        <taxon>Branchiopoda</taxon>
        <taxon>Diplostraca</taxon>
        <taxon>Cladocera</taxon>
        <taxon>Anomopoda</taxon>
        <taxon>Daphniidae</taxon>
        <taxon>Daphnia</taxon>
    </lineage>
</organism>
<dbReference type="InterPro" id="IPR007696">
    <property type="entry name" value="DNA_mismatch_repair_MutS_core"/>
</dbReference>
<feature type="domain" description="DNA mismatch repair proteins mutS family" evidence="6">
    <location>
        <begin position="548"/>
        <end position="741"/>
    </location>
</feature>
<comment type="similarity">
    <text evidence="1">Belongs to the DNA mismatch repair MutS family.</text>
</comment>
<dbReference type="AlphaFoldDB" id="E9I1I8"/>
<dbReference type="EMBL" id="GL733796">
    <property type="protein sequence ID" value="EFX62143.1"/>
    <property type="molecule type" value="Genomic_DNA"/>
</dbReference>
<dbReference type="PANTHER" id="PTHR11361:SF20">
    <property type="entry name" value="MUTS PROTEIN HOMOLOG 5"/>
    <property type="match status" value="1"/>
</dbReference>
<dbReference type="KEGG" id="dpx:DAPPUDRAFT_337363"/>
<dbReference type="SUPFAM" id="SSF52540">
    <property type="entry name" value="P-loop containing nucleoside triphosphate hydrolases"/>
    <property type="match status" value="1"/>
</dbReference>
<evidence type="ECO:0000313" key="7">
    <source>
        <dbReference type="EMBL" id="EFX62143.1"/>
    </source>
</evidence>
<dbReference type="Gene3D" id="1.10.1420.10">
    <property type="match status" value="1"/>
</dbReference>
<dbReference type="GO" id="GO:0030983">
    <property type="term" value="F:mismatched DNA binding"/>
    <property type="evidence" value="ECO:0007669"/>
    <property type="project" value="InterPro"/>
</dbReference>
<accession>E9I1I8</accession>
<dbReference type="PhylomeDB" id="E9I1I8"/>
<dbReference type="SMART" id="SM00533">
    <property type="entry name" value="MUTSd"/>
    <property type="match status" value="1"/>
</dbReference>
<dbReference type="Pfam" id="PF00488">
    <property type="entry name" value="MutS_V"/>
    <property type="match status" value="1"/>
</dbReference>
<dbReference type="GO" id="GO:0051026">
    <property type="term" value="P:chiasma assembly"/>
    <property type="evidence" value="ECO:0000318"/>
    <property type="project" value="GO_Central"/>
</dbReference>
<dbReference type="Proteomes" id="UP000000305">
    <property type="component" value="Unassembled WGS sequence"/>
</dbReference>
<dbReference type="GO" id="GO:0003690">
    <property type="term" value="F:double-stranded DNA binding"/>
    <property type="evidence" value="ECO:0000318"/>
    <property type="project" value="GO_Central"/>
</dbReference>
<dbReference type="GO" id="GO:0005634">
    <property type="term" value="C:nucleus"/>
    <property type="evidence" value="ECO:0000318"/>
    <property type="project" value="GO_Central"/>
</dbReference>
<keyword evidence="4" id="KW-0238">DNA-binding</keyword>
<dbReference type="Gene3D" id="3.40.50.300">
    <property type="entry name" value="P-loop containing nucleotide triphosphate hydrolases"/>
    <property type="match status" value="1"/>
</dbReference>
<dbReference type="SMART" id="SM00534">
    <property type="entry name" value="MUTSac"/>
    <property type="match status" value="1"/>
</dbReference>
<dbReference type="HOGENOM" id="CLU_002472_8_0_1"/>